<dbReference type="Pfam" id="PF25944">
    <property type="entry name" value="Beta-barrel_RND"/>
    <property type="match status" value="1"/>
</dbReference>
<comment type="subcellular location">
    <subcellularLocation>
        <location evidence="1">Cell envelope</location>
    </subcellularLocation>
</comment>
<dbReference type="OrthoDB" id="9800613at2"/>
<feature type="compositionally biased region" description="Polar residues" evidence="3">
    <location>
        <begin position="378"/>
        <end position="387"/>
    </location>
</feature>
<feature type="domain" description="Multidrug resistance protein MdtA-like C-terminal permuted SH3" evidence="8">
    <location>
        <begin position="306"/>
        <end position="368"/>
    </location>
</feature>
<evidence type="ECO:0000313" key="10">
    <source>
        <dbReference type="Proteomes" id="UP000245396"/>
    </source>
</evidence>
<dbReference type="SUPFAM" id="SSF111369">
    <property type="entry name" value="HlyD-like secretion proteins"/>
    <property type="match status" value="1"/>
</dbReference>
<accession>A0A316CEJ2</accession>
<feature type="domain" description="Multidrug resistance protein MdtA-like alpha-helical hairpin" evidence="5">
    <location>
        <begin position="106"/>
        <end position="175"/>
    </location>
</feature>
<dbReference type="Pfam" id="PF25917">
    <property type="entry name" value="BSH_RND"/>
    <property type="match status" value="1"/>
</dbReference>
<evidence type="ECO:0000259" key="8">
    <source>
        <dbReference type="Pfam" id="PF25967"/>
    </source>
</evidence>
<evidence type="ECO:0000256" key="2">
    <source>
        <dbReference type="ARBA" id="ARBA00009477"/>
    </source>
</evidence>
<evidence type="ECO:0000259" key="6">
    <source>
        <dbReference type="Pfam" id="PF25917"/>
    </source>
</evidence>
<dbReference type="InterPro" id="IPR058627">
    <property type="entry name" value="MdtA-like_C"/>
</dbReference>
<name>A0A316CEJ2_PSESE</name>
<proteinExistence type="inferred from homology"/>
<dbReference type="STRING" id="1192868.GCA_000304395_03011"/>
<feature type="domain" description="Multidrug resistance protein MdtA-like beta-barrel" evidence="7">
    <location>
        <begin position="212"/>
        <end position="302"/>
    </location>
</feature>
<dbReference type="Gene3D" id="2.40.420.20">
    <property type="match status" value="1"/>
</dbReference>
<gene>
    <name evidence="9" type="ORF">C7441_101408</name>
</gene>
<dbReference type="Pfam" id="PF25967">
    <property type="entry name" value="RND-MFP_C"/>
    <property type="match status" value="1"/>
</dbReference>
<dbReference type="Proteomes" id="UP000245396">
    <property type="component" value="Unassembled WGS sequence"/>
</dbReference>
<dbReference type="InterPro" id="IPR006143">
    <property type="entry name" value="RND_pump_MFP"/>
</dbReference>
<dbReference type="RefSeq" id="WP_109611479.1">
    <property type="nucleotide sequence ID" value="NZ_QGGG01000001.1"/>
</dbReference>
<dbReference type="PANTHER" id="PTHR30158:SF3">
    <property type="entry name" value="MULTIDRUG EFFLUX PUMP SUBUNIT ACRA-RELATED"/>
    <property type="match status" value="1"/>
</dbReference>
<feature type="region of interest" description="Disordered" evidence="3">
    <location>
        <begin position="372"/>
        <end position="404"/>
    </location>
</feature>
<keyword evidence="4" id="KW-0732">Signal</keyword>
<dbReference type="InterPro" id="IPR058625">
    <property type="entry name" value="MdtA-like_BSH"/>
</dbReference>
<evidence type="ECO:0000256" key="4">
    <source>
        <dbReference type="SAM" id="SignalP"/>
    </source>
</evidence>
<organism evidence="9 10">
    <name type="scientific">Pseudaminobacter salicylatoxidans</name>
    <dbReference type="NCBI Taxonomy" id="93369"/>
    <lineage>
        <taxon>Bacteria</taxon>
        <taxon>Pseudomonadati</taxon>
        <taxon>Pseudomonadota</taxon>
        <taxon>Alphaproteobacteria</taxon>
        <taxon>Hyphomicrobiales</taxon>
        <taxon>Phyllobacteriaceae</taxon>
        <taxon>Pseudaminobacter</taxon>
    </lineage>
</organism>
<dbReference type="Pfam" id="PF25876">
    <property type="entry name" value="HH_MFP_RND"/>
    <property type="match status" value="1"/>
</dbReference>
<keyword evidence="10" id="KW-1185">Reference proteome</keyword>
<sequence length="404" mass="42941">MHVFVFSLKIAATAALLSLVAACSEAESSAEAPAAPPPPAVSMVEVVPEAIPILNELPGRIAPTRIAEVRPRVSGIVLERVFEQGSLVEEGDVLYRIDPQPFRVQVASAEATLQRAQSVQLRARQEADRQTRLRERNVSSGQQMDNAVAALAQADAEVAIADAGLAAAQLNLDYANIKAPISGRIGRAMITEGALVSANSAESLATIQQLDPVYADFTQSANELLRLRRALENGAVTNAAPGEARVLLRMDDGSEYAHAGRLLFLEAAVDATTGQVTLRGEFPNPEGDLLPGMYVRVLIEQGVQENAIAIPQQAIQRDSGGRSQVYVITDENLAELRTVRLGRVVGERWVVEEGLKAGDKVVVEGFQKIRPGAPVTAQPWTPDSPRSATDGDAPVNANGESTAG</sequence>
<evidence type="ECO:0000313" key="9">
    <source>
        <dbReference type="EMBL" id="PWJ86527.1"/>
    </source>
</evidence>
<evidence type="ECO:0000256" key="1">
    <source>
        <dbReference type="ARBA" id="ARBA00004196"/>
    </source>
</evidence>
<evidence type="ECO:0000259" key="5">
    <source>
        <dbReference type="Pfam" id="PF25876"/>
    </source>
</evidence>
<dbReference type="InterPro" id="IPR058626">
    <property type="entry name" value="MdtA-like_b-barrel"/>
</dbReference>
<dbReference type="NCBIfam" id="TIGR01730">
    <property type="entry name" value="RND_mfp"/>
    <property type="match status" value="1"/>
</dbReference>
<feature type="domain" description="Multidrug resistance protein MdtA-like barrel-sandwich hybrid" evidence="6">
    <location>
        <begin position="65"/>
        <end position="208"/>
    </location>
</feature>
<dbReference type="Gene3D" id="1.10.287.470">
    <property type="entry name" value="Helix hairpin bin"/>
    <property type="match status" value="1"/>
</dbReference>
<feature type="signal peptide" evidence="4">
    <location>
        <begin position="1"/>
        <end position="26"/>
    </location>
</feature>
<dbReference type="GO" id="GO:0022857">
    <property type="term" value="F:transmembrane transporter activity"/>
    <property type="evidence" value="ECO:0007669"/>
    <property type="project" value="InterPro"/>
</dbReference>
<comment type="similarity">
    <text evidence="2">Belongs to the membrane fusion protein (MFP) (TC 8.A.1) family.</text>
</comment>
<dbReference type="GO" id="GO:0005886">
    <property type="term" value="C:plasma membrane"/>
    <property type="evidence" value="ECO:0007669"/>
    <property type="project" value="UniProtKB-SubCell"/>
</dbReference>
<feature type="chain" id="PRO_5016384423" evidence="4">
    <location>
        <begin position="27"/>
        <end position="404"/>
    </location>
</feature>
<comment type="caution">
    <text evidence="9">The sequence shown here is derived from an EMBL/GenBank/DDBJ whole genome shotgun (WGS) entry which is preliminary data.</text>
</comment>
<dbReference type="FunFam" id="2.40.420.20:FF:000001">
    <property type="entry name" value="Efflux RND transporter periplasmic adaptor subunit"/>
    <property type="match status" value="1"/>
</dbReference>
<evidence type="ECO:0000259" key="7">
    <source>
        <dbReference type="Pfam" id="PF25944"/>
    </source>
</evidence>
<dbReference type="GO" id="GO:0046677">
    <property type="term" value="P:response to antibiotic"/>
    <property type="evidence" value="ECO:0007669"/>
    <property type="project" value="TreeGrafter"/>
</dbReference>
<dbReference type="Gene3D" id="2.40.50.100">
    <property type="match status" value="1"/>
</dbReference>
<dbReference type="Gene3D" id="2.40.30.170">
    <property type="match status" value="1"/>
</dbReference>
<protein>
    <submittedName>
        <fullName evidence="9">Membrane fusion protein (Multidrug efflux system)</fullName>
    </submittedName>
</protein>
<evidence type="ECO:0000256" key="3">
    <source>
        <dbReference type="SAM" id="MobiDB-lite"/>
    </source>
</evidence>
<dbReference type="EMBL" id="QGGG01000001">
    <property type="protein sequence ID" value="PWJ86527.1"/>
    <property type="molecule type" value="Genomic_DNA"/>
</dbReference>
<dbReference type="AlphaFoldDB" id="A0A316CEJ2"/>
<dbReference type="PANTHER" id="PTHR30158">
    <property type="entry name" value="ACRA/E-RELATED COMPONENT OF DRUG EFFLUX TRANSPORTER"/>
    <property type="match status" value="1"/>
</dbReference>
<reference evidence="9 10" key="1">
    <citation type="submission" date="2018-05" db="EMBL/GenBank/DDBJ databases">
        <title>Genomic Encyclopedia of Type Strains, Phase IV (KMG-IV): sequencing the most valuable type-strain genomes for metagenomic binning, comparative biology and taxonomic classification.</title>
        <authorList>
            <person name="Goeker M."/>
        </authorList>
    </citation>
    <scope>NUCLEOTIDE SEQUENCE [LARGE SCALE GENOMIC DNA]</scope>
    <source>
        <strain evidence="9 10">DSM 6986</strain>
    </source>
</reference>
<dbReference type="InterPro" id="IPR058624">
    <property type="entry name" value="MdtA-like_HH"/>
</dbReference>